<proteinExistence type="predicted"/>
<organism evidence="2 3">
    <name type="scientific">Helianthus annuus</name>
    <name type="common">Common sunflower</name>
    <dbReference type="NCBI Taxonomy" id="4232"/>
    <lineage>
        <taxon>Eukaryota</taxon>
        <taxon>Viridiplantae</taxon>
        <taxon>Streptophyta</taxon>
        <taxon>Embryophyta</taxon>
        <taxon>Tracheophyta</taxon>
        <taxon>Spermatophyta</taxon>
        <taxon>Magnoliopsida</taxon>
        <taxon>eudicotyledons</taxon>
        <taxon>Gunneridae</taxon>
        <taxon>Pentapetalae</taxon>
        <taxon>asterids</taxon>
        <taxon>campanulids</taxon>
        <taxon>Asterales</taxon>
        <taxon>Asteraceae</taxon>
        <taxon>Asteroideae</taxon>
        <taxon>Heliantheae alliance</taxon>
        <taxon>Heliantheae</taxon>
        <taxon>Helianthus</taxon>
    </lineage>
</organism>
<dbReference type="Gramene" id="mRNA:HanXRQr2_Chr02g0068051">
    <property type="protein sequence ID" value="mRNA:HanXRQr2_Chr02g0068051"/>
    <property type="gene ID" value="HanXRQr2_Chr02g0068051"/>
</dbReference>
<dbReference type="EMBL" id="CM007891">
    <property type="protein sequence ID" value="OTG34551.1"/>
    <property type="molecule type" value="Genomic_DNA"/>
</dbReference>
<dbReference type="AlphaFoldDB" id="A0A251VIM3"/>
<dbReference type="Proteomes" id="UP000215914">
    <property type="component" value="Chromosome 2"/>
</dbReference>
<reference evidence="2" key="2">
    <citation type="submission" date="2017-02" db="EMBL/GenBank/DDBJ databases">
        <title>Sunflower complete genome.</title>
        <authorList>
            <person name="Langlade N."/>
            <person name="Munos S."/>
        </authorList>
    </citation>
    <scope>NUCLEOTIDE SEQUENCE [LARGE SCALE GENOMIC DNA]</scope>
    <source>
        <tissue evidence="2">Leaves</tissue>
    </source>
</reference>
<name>A0A251VIM3_HELAN</name>
<dbReference type="EMBL" id="MNCJ02000317">
    <property type="protein sequence ID" value="KAF5818616.1"/>
    <property type="molecule type" value="Genomic_DNA"/>
</dbReference>
<dbReference type="InParanoid" id="A0A251VIM3"/>
<reference evidence="1" key="3">
    <citation type="submission" date="2020-06" db="EMBL/GenBank/DDBJ databases">
        <title>Helianthus annuus Genome sequencing and assembly Release 2.</title>
        <authorList>
            <person name="Gouzy J."/>
            <person name="Langlade N."/>
            <person name="Munos S."/>
        </authorList>
    </citation>
    <scope>NUCLEOTIDE SEQUENCE</scope>
    <source>
        <tissue evidence="1">Leaves</tissue>
    </source>
</reference>
<evidence type="ECO:0000313" key="1">
    <source>
        <dbReference type="EMBL" id="KAF5818616.1"/>
    </source>
</evidence>
<accession>A0A251VIM3</accession>
<protein>
    <submittedName>
        <fullName evidence="2">Uncharacterized protein</fullName>
    </submittedName>
</protein>
<keyword evidence="3" id="KW-1185">Reference proteome</keyword>
<evidence type="ECO:0000313" key="3">
    <source>
        <dbReference type="Proteomes" id="UP000215914"/>
    </source>
</evidence>
<reference evidence="1 3" key="1">
    <citation type="journal article" date="2017" name="Nature">
        <title>The sunflower genome provides insights into oil metabolism, flowering and Asterid evolution.</title>
        <authorList>
            <person name="Badouin H."/>
            <person name="Gouzy J."/>
            <person name="Grassa C.J."/>
            <person name="Murat F."/>
            <person name="Staton S.E."/>
            <person name="Cottret L."/>
            <person name="Lelandais-Briere C."/>
            <person name="Owens G.L."/>
            <person name="Carrere S."/>
            <person name="Mayjonade B."/>
            <person name="Legrand L."/>
            <person name="Gill N."/>
            <person name="Kane N.C."/>
            <person name="Bowers J.E."/>
            <person name="Hubner S."/>
            <person name="Bellec A."/>
            <person name="Berard A."/>
            <person name="Berges H."/>
            <person name="Blanchet N."/>
            <person name="Boniface M.C."/>
            <person name="Brunel D."/>
            <person name="Catrice O."/>
            <person name="Chaidir N."/>
            <person name="Claudel C."/>
            <person name="Donnadieu C."/>
            <person name="Faraut T."/>
            <person name="Fievet G."/>
            <person name="Helmstetter N."/>
            <person name="King M."/>
            <person name="Knapp S.J."/>
            <person name="Lai Z."/>
            <person name="Le Paslier M.C."/>
            <person name="Lippi Y."/>
            <person name="Lorenzon L."/>
            <person name="Mandel J.R."/>
            <person name="Marage G."/>
            <person name="Marchand G."/>
            <person name="Marquand E."/>
            <person name="Bret-Mestries E."/>
            <person name="Morien E."/>
            <person name="Nambeesan S."/>
            <person name="Nguyen T."/>
            <person name="Pegot-Espagnet P."/>
            <person name="Pouilly N."/>
            <person name="Raftis F."/>
            <person name="Sallet E."/>
            <person name="Schiex T."/>
            <person name="Thomas J."/>
            <person name="Vandecasteele C."/>
            <person name="Vares D."/>
            <person name="Vear F."/>
            <person name="Vautrin S."/>
            <person name="Crespi M."/>
            <person name="Mangin B."/>
            <person name="Burke J.M."/>
            <person name="Salse J."/>
            <person name="Munos S."/>
            <person name="Vincourt P."/>
            <person name="Rieseberg L.H."/>
            <person name="Langlade N.B."/>
        </authorList>
    </citation>
    <scope>NUCLEOTIDE SEQUENCE [LARGE SCALE GENOMIC DNA]</scope>
    <source>
        <strain evidence="3">cv. SF193</strain>
        <tissue evidence="1">Leaves</tissue>
    </source>
</reference>
<sequence>MCGTDLVRGNARSCDRMGLDAAVDRNRVPRVEVARVWLAFTALSAYSVGLRMWSKLREKERKDEDELAPPRAVVVGEAVPVEQCGDGSCADANLQS</sequence>
<gene>
    <name evidence="2" type="ORF">HannXRQ_Chr02g0047081</name>
    <name evidence="1" type="ORF">HanXRQr2_Chr02g0068051</name>
</gene>
<evidence type="ECO:0000313" key="2">
    <source>
        <dbReference type="EMBL" id="OTG34551.1"/>
    </source>
</evidence>